<feature type="domain" description="DUF5126" evidence="3">
    <location>
        <begin position="136"/>
        <end position="239"/>
    </location>
</feature>
<dbReference type="SUPFAM" id="SSF49785">
    <property type="entry name" value="Galactose-binding domain-like"/>
    <property type="match status" value="1"/>
</dbReference>
<gene>
    <name evidence="4" type="ORF">SAMN03080602_04228</name>
</gene>
<evidence type="ECO:0008006" key="6">
    <source>
        <dbReference type="Google" id="ProtNLM"/>
    </source>
</evidence>
<organism evidence="4 5">
    <name type="scientific">Arenibacter troitsensis</name>
    <dbReference type="NCBI Taxonomy" id="188872"/>
    <lineage>
        <taxon>Bacteria</taxon>
        <taxon>Pseudomonadati</taxon>
        <taxon>Bacteroidota</taxon>
        <taxon>Flavobacteriia</taxon>
        <taxon>Flavobacteriales</taxon>
        <taxon>Flavobacteriaceae</taxon>
        <taxon>Arenibacter</taxon>
    </lineage>
</organism>
<dbReference type="Pfam" id="PF17166">
    <property type="entry name" value="DUF5126"/>
    <property type="match status" value="1"/>
</dbReference>
<reference evidence="5" key="1">
    <citation type="submission" date="2017-04" db="EMBL/GenBank/DDBJ databases">
        <authorList>
            <person name="Varghese N."/>
            <person name="Submissions S."/>
        </authorList>
    </citation>
    <scope>NUCLEOTIDE SEQUENCE [LARGE SCALE GENOMIC DNA]</scope>
    <source>
        <strain evidence="5">DSM 19835</strain>
    </source>
</reference>
<protein>
    <recommendedName>
        <fullName evidence="6">DUF4959 domain-containing protein</fullName>
    </recommendedName>
</protein>
<dbReference type="RefSeq" id="WP_176225697.1">
    <property type="nucleotide sequence ID" value="NZ_FXAO01000014.1"/>
</dbReference>
<evidence type="ECO:0000313" key="5">
    <source>
        <dbReference type="Proteomes" id="UP000193420"/>
    </source>
</evidence>
<evidence type="ECO:0000259" key="2">
    <source>
        <dbReference type="Pfam" id="PF16391"/>
    </source>
</evidence>
<dbReference type="STRING" id="188872.SAMN03080602_04228"/>
<dbReference type="InterPro" id="IPR032164">
    <property type="entry name" value="DUF5000"/>
</dbReference>
<evidence type="ECO:0000259" key="3">
    <source>
        <dbReference type="Pfam" id="PF17166"/>
    </source>
</evidence>
<dbReference type="AlphaFoldDB" id="A0A1X7LEY8"/>
<dbReference type="InterPro" id="IPR008979">
    <property type="entry name" value="Galactose-bd-like_sf"/>
</dbReference>
<feature type="domain" description="DUF4959" evidence="1">
    <location>
        <begin position="30"/>
        <end position="134"/>
    </location>
</feature>
<dbReference type="Pfam" id="PF16391">
    <property type="entry name" value="DUF5000"/>
    <property type="match status" value="1"/>
</dbReference>
<dbReference type="InterPro" id="IPR033431">
    <property type="entry name" value="DUF5126"/>
</dbReference>
<evidence type="ECO:0000259" key="1">
    <source>
        <dbReference type="Pfam" id="PF16323"/>
    </source>
</evidence>
<keyword evidence="5" id="KW-1185">Reference proteome</keyword>
<sequence length="420" mass="47390">MNINLEESKNITRPILFGLLCFLIIGTLFSCEGEINALDLKSGDGTSPSDPVVDKVINMSGSATIECLLPPDEDVLYLMAEITLNGELRKVKSSFYNPVLKIEGFPEAGDYEVIIKSVDRNENVSKGITTIVSPTTPSYISTGDNISMEATFSGVYVRWQENVSKDNLILQLLGYDEDNEVVVLDDHYTNFEEGSFLSTDPSYGYEERAFGLKVSNRWGYSSDTTWVNIKPKFDEQLDNTIMSPVLDWAKPNTDDIAEGPCEDVGPNFRNPQTQFSHLFDGEINTYYETGEGVPPFTFTFDLGVTANLSRFRYYQRRGPEFSFLHNTIKRWRVYGSETKEPCIDDPAWKLLGTYEMTRPSGEDYTTSEDIEASQAGLDYFIDIEATSTPVRYIRFAIDENWSNGTMAHFGELMLWGVKVE</sequence>
<dbReference type="EMBL" id="FXAO01000014">
    <property type="protein sequence ID" value="SMG52436.1"/>
    <property type="molecule type" value="Genomic_DNA"/>
</dbReference>
<dbReference type="Pfam" id="PF16323">
    <property type="entry name" value="DUF4959"/>
    <property type="match status" value="1"/>
</dbReference>
<dbReference type="InterPro" id="IPR032527">
    <property type="entry name" value="DUF4959"/>
</dbReference>
<proteinExistence type="predicted"/>
<dbReference type="Proteomes" id="UP000193420">
    <property type="component" value="Unassembled WGS sequence"/>
</dbReference>
<evidence type="ECO:0000313" key="4">
    <source>
        <dbReference type="EMBL" id="SMG52436.1"/>
    </source>
</evidence>
<accession>A0A1X7LEY8</accession>
<feature type="domain" description="DUF5000" evidence="2">
    <location>
        <begin position="283"/>
        <end position="416"/>
    </location>
</feature>
<name>A0A1X7LEY8_9FLAO</name>
<dbReference type="Gene3D" id="2.60.120.260">
    <property type="entry name" value="Galactose-binding domain-like"/>
    <property type="match status" value="1"/>
</dbReference>